<feature type="compositionally biased region" description="Low complexity" evidence="4">
    <location>
        <begin position="28"/>
        <end position="50"/>
    </location>
</feature>
<proteinExistence type="predicted"/>
<dbReference type="Gene3D" id="3.40.50.20">
    <property type="match status" value="1"/>
</dbReference>
<dbReference type="InterPro" id="IPR005481">
    <property type="entry name" value="BC-like_N"/>
</dbReference>
<dbReference type="SUPFAM" id="SSF52440">
    <property type="entry name" value="PreATP-grasp domain"/>
    <property type="match status" value="1"/>
</dbReference>
<dbReference type="EC" id="6.4.1.2" evidence="6"/>
<dbReference type="Gene3D" id="3.90.1770.10">
    <property type="entry name" value="PreATP-grasp domain"/>
    <property type="match status" value="1"/>
</dbReference>
<sequence length="343" mass="36583">MGVPSFFGPPAASSGPSHVGNPHGSDLVPPSSLSPSSSVVSSFAVSSPVSAHGLRKRRPMLPFSRSRRSMTFLSGPPISASPSSVSSSARFPSRSCSSLSLHPPGNQSAIQASTTESRVGEREGEATPTRVGDGEGDPLADYVRKHGGKRVIRRVLIANNGMAATKSIFSMRQWAYMELGDDKLLEFVVMATPEDMRANPEFIRRADKIVEVPGGPNRNNYANVDLICQIAVQEKVDAVWPGWGHASENPNLPRRLSELGITFIGPSATVMAALGDKIAANILAQTAGVPSIPWSGDSLKATLDSTGAIPRDVSRRFHCGHNRPLSSFDVFRCHPFEDSSSTL</sequence>
<feature type="region of interest" description="Disordered" evidence="4">
    <location>
        <begin position="1"/>
        <end position="138"/>
    </location>
</feature>
<keyword evidence="2" id="KW-0547">Nucleotide-binding</keyword>
<accession>A0A086QPE4</accession>
<evidence type="ECO:0000256" key="4">
    <source>
        <dbReference type="SAM" id="MobiDB-lite"/>
    </source>
</evidence>
<reference evidence="6 7" key="1">
    <citation type="submission" date="2014-04" db="EMBL/GenBank/DDBJ databases">
        <authorList>
            <person name="Sibley D."/>
            <person name="Venepally P."/>
            <person name="Karamycheva S."/>
            <person name="Hadjithomas M."/>
            <person name="Khan A."/>
            <person name="Brunk B."/>
            <person name="Roos D."/>
            <person name="Caler E."/>
            <person name="Lorenzi H."/>
        </authorList>
    </citation>
    <scope>NUCLEOTIDE SEQUENCE [LARGE SCALE GENOMIC DNA]</scope>
    <source>
        <strain evidence="6 7">MAS</strain>
    </source>
</reference>
<dbReference type="Proteomes" id="UP000028821">
    <property type="component" value="Unassembled WGS sequence"/>
</dbReference>
<evidence type="ECO:0000313" key="7">
    <source>
        <dbReference type="Proteomes" id="UP000028821"/>
    </source>
</evidence>
<name>A0A086QPE4_TOXGO</name>
<dbReference type="InterPro" id="IPR016185">
    <property type="entry name" value="PreATP-grasp_dom_sf"/>
</dbReference>
<dbReference type="PANTHER" id="PTHR45728:SF3">
    <property type="entry name" value="ACETYL-COA CARBOXYLASE"/>
    <property type="match status" value="1"/>
</dbReference>
<dbReference type="GO" id="GO:0006633">
    <property type="term" value="P:fatty acid biosynthetic process"/>
    <property type="evidence" value="ECO:0007669"/>
    <property type="project" value="TreeGrafter"/>
</dbReference>
<evidence type="ECO:0000313" key="6">
    <source>
        <dbReference type="EMBL" id="KFH14476.1"/>
    </source>
</evidence>
<dbReference type="VEuPathDB" id="ToxoDB:TGMAS_221320A"/>
<dbReference type="EMBL" id="AEXC02001194">
    <property type="protein sequence ID" value="KFH14476.1"/>
    <property type="molecule type" value="Genomic_DNA"/>
</dbReference>
<gene>
    <name evidence="6" type="ORF">TGMAS_221320A</name>
</gene>
<dbReference type="InterPro" id="IPR011764">
    <property type="entry name" value="Biotin_carboxylation_dom"/>
</dbReference>
<keyword evidence="1 6" id="KW-0436">Ligase</keyword>
<dbReference type="Pfam" id="PF00289">
    <property type="entry name" value="Biotin_carb_N"/>
    <property type="match status" value="1"/>
</dbReference>
<feature type="compositionally biased region" description="Low complexity" evidence="4">
    <location>
        <begin position="74"/>
        <end position="104"/>
    </location>
</feature>
<evidence type="ECO:0000259" key="5">
    <source>
        <dbReference type="PROSITE" id="PS50979"/>
    </source>
</evidence>
<dbReference type="PANTHER" id="PTHR45728">
    <property type="entry name" value="ACETYL-COA CARBOXYLASE, ISOFORM A"/>
    <property type="match status" value="1"/>
</dbReference>
<dbReference type="GO" id="GO:0003989">
    <property type="term" value="F:acetyl-CoA carboxylase activity"/>
    <property type="evidence" value="ECO:0007669"/>
    <property type="project" value="UniProtKB-EC"/>
</dbReference>
<organism evidence="6 7">
    <name type="scientific">Toxoplasma gondii MAS</name>
    <dbReference type="NCBI Taxonomy" id="943118"/>
    <lineage>
        <taxon>Eukaryota</taxon>
        <taxon>Sar</taxon>
        <taxon>Alveolata</taxon>
        <taxon>Apicomplexa</taxon>
        <taxon>Conoidasida</taxon>
        <taxon>Coccidia</taxon>
        <taxon>Eucoccidiorida</taxon>
        <taxon>Eimeriorina</taxon>
        <taxon>Sarcocystidae</taxon>
        <taxon>Toxoplasma</taxon>
    </lineage>
</organism>
<comment type="caution">
    <text evidence="6">The sequence shown here is derived from an EMBL/GenBank/DDBJ whole genome shotgun (WGS) entry which is preliminary data.</text>
</comment>
<dbReference type="InterPro" id="IPR049076">
    <property type="entry name" value="ACCA"/>
</dbReference>
<dbReference type="FunFam" id="3.40.50.20:FF:000005">
    <property type="entry name" value="acetyl-CoA carboxylase isoform X2"/>
    <property type="match status" value="1"/>
</dbReference>
<evidence type="ECO:0000256" key="2">
    <source>
        <dbReference type="ARBA" id="ARBA00022741"/>
    </source>
</evidence>
<protein>
    <submittedName>
        <fullName evidence="6">Acetyl-CoA carboxylase ACC1</fullName>
        <ecNumber evidence="6">6.4.1.2</ecNumber>
        <ecNumber evidence="6">6.4.1.3</ecNumber>
    </submittedName>
</protein>
<dbReference type="AlphaFoldDB" id="A0A086QPE4"/>
<dbReference type="GO" id="GO:0004658">
    <property type="term" value="F:propionyl-CoA carboxylase activity"/>
    <property type="evidence" value="ECO:0007669"/>
    <property type="project" value="UniProtKB-EC"/>
</dbReference>
<evidence type="ECO:0000256" key="3">
    <source>
        <dbReference type="ARBA" id="ARBA00022840"/>
    </source>
</evidence>
<evidence type="ECO:0000256" key="1">
    <source>
        <dbReference type="ARBA" id="ARBA00022598"/>
    </source>
</evidence>
<feature type="compositionally biased region" description="Polar residues" evidence="4">
    <location>
        <begin position="105"/>
        <end position="117"/>
    </location>
</feature>
<dbReference type="EC" id="6.4.1.3" evidence="6"/>
<keyword evidence="3" id="KW-0067">ATP-binding</keyword>
<dbReference type="PROSITE" id="PS50979">
    <property type="entry name" value="BC"/>
    <property type="match status" value="1"/>
</dbReference>
<dbReference type="GO" id="GO:0005524">
    <property type="term" value="F:ATP binding"/>
    <property type="evidence" value="ECO:0007669"/>
    <property type="project" value="UniProtKB-KW"/>
</dbReference>
<feature type="domain" description="Biotin carboxylation" evidence="5">
    <location>
        <begin position="151"/>
        <end position="343"/>
    </location>
</feature>